<name>A0ABP7NH05_9MICO</name>
<proteinExistence type="predicted"/>
<evidence type="ECO:0000256" key="1">
    <source>
        <dbReference type="ARBA" id="ARBA00022679"/>
    </source>
</evidence>
<dbReference type="Gene3D" id="3.40.50.10540">
    <property type="entry name" value="Crotonobetainyl-coa:carnitine coa-transferase, domain 1"/>
    <property type="match status" value="1"/>
</dbReference>
<dbReference type="EMBL" id="BAABCP010000002">
    <property type="protein sequence ID" value="GAA3947027.1"/>
    <property type="molecule type" value="Genomic_DNA"/>
</dbReference>
<dbReference type="InterPro" id="IPR023606">
    <property type="entry name" value="CoA-Trfase_III_dom_1_sf"/>
</dbReference>
<dbReference type="InterPro" id="IPR050483">
    <property type="entry name" value="CoA-transferase_III_domain"/>
</dbReference>
<comment type="caution">
    <text evidence="2">The sequence shown here is derived from an EMBL/GenBank/DDBJ whole genome shotgun (WGS) entry which is preliminary data.</text>
</comment>
<dbReference type="Proteomes" id="UP001501591">
    <property type="component" value="Unassembled WGS sequence"/>
</dbReference>
<keyword evidence="1 2" id="KW-0808">Transferase</keyword>
<keyword evidence="3" id="KW-1185">Reference proteome</keyword>
<dbReference type="PANTHER" id="PTHR48207:SF3">
    <property type="entry name" value="SUCCINATE--HYDROXYMETHYLGLUTARATE COA-TRANSFERASE"/>
    <property type="match status" value="1"/>
</dbReference>
<evidence type="ECO:0000313" key="2">
    <source>
        <dbReference type="EMBL" id="GAA3947027.1"/>
    </source>
</evidence>
<reference evidence="3" key="1">
    <citation type="journal article" date="2019" name="Int. J. Syst. Evol. Microbiol.">
        <title>The Global Catalogue of Microorganisms (GCM) 10K type strain sequencing project: providing services to taxonomists for standard genome sequencing and annotation.</title>
        <authorList>
            <consortium name="The Broad Institute Genomics Platform"/>
            <consortium name="The Broad Institute Genome Sequencing Center for Infectious Disease"/>
            <person name="Wu L."/>
            <person name="Ma J."/>
        </authorList>
    </citation>
    <scope>NUCLEOTIDE SEQUENCE [LARGE SCALE GENOMIC DNA]</scope>
    <source>
        <strain evidence="3">JCM 17024</strain>
    </source>
</reference>
<evidence type="ECO:0000313" key="3">
    <source>
        <dbReference type="Proteomes" id="UP001501591"/>
    </source>
</evidence>
<dbReference type="Pfam" id="PF02515">
    <property type="entry name" value="CoA_transf_3"/>
    <property type="match status" value="1"/>
</dbReference>
<dbReference type="PANTHER" id="PTHR48207">
    <property type="entry name" value="SUCCINATE--HYDROXYMETHYLGLUTARATE COA-TRANSFERASE"/>
    <property type="match status" value="1"/>
</dbReference>
<protein>
    <submittedName>
        <fullName evidence="2">CoA transferase</fullName>
    </submittedName>
</protein>
<gene>
    <name evidence="2" type="ORF">GCM10022383_26070</name>
</gene>
<accession>A0ABP7NH05</accession>
<sequence length="424" mass="43291">MSADAPGEAILTRWAESGLMSLTGEPEGPVDASPAFAYAAFADELGRLVGRLGLPPGDALRDPAIVLAGRARENGFARGGRVSAGGATRLIRGRDGWGALSLARDSDRELVPALLGAELGEREPWLAVAAAARRSVGELVERAAMLGLPAATLGEAGPPAVRTKPIAPAETRSLRGALVVDLSALWAGPLSTALLAAGGARVVKVEFAGRPDGARRGNARFFDWLGHGKLACEISGDADGEALLARLIDAADIVIEASRPRALRQRGLAFDQRRNRAGKIWVRITGHGAEGPAQHRVAFGDDAAVAGGLVGRGAAGDPVFAGDAIADPLTGVRVAGEVVAALDAGGGTLVDVSLSGVAAEYAARAREEAPPHSVERSDGGWRLRFPGGAAVAVADPPRIPVSPPARPVGADTATIRALLDAPEP</sequence>
<dbReference type="GO" id="GO:0016740">
    <property type="term" value="F:transferase activity"/>
    <property type="evidence" value="ECO:0007669"/>
    <property type="project" value="UniProtKB-KW"/>
</dbReference>
<dbReference type="RefSeq" id="WP_344820139.1">
    <property type="nucleotide sequence ID" value="NZ_BAABCP010000002.1"/>
</dbReference>
<organism evidence="2 3">
    <name type="scientific">Microbacterium soli</name>
    <dbReference type="NCBI Taxonomy" id="446075"/>
    <lineage>
        <taxon>Bacteria</taxon>
        <taxon>Bacillati</taxon>
        <taxon>Actinomycetota</taxon>
        <taxon>Actinomycetes</taxon>
        <taxon>Micrococcales</taxon>
        <taxon>Microbacteriaceae</taxon>
        <taxon>Microbacterium</taxon>
    </lineage>
</organism>
<dbReference type="SUPFAM" id="SSF89796">
    <property type="entry name" value="CoA-transferase family III (CaiB/BaiF)"/>
    <property type="match status" value="1"/>
</dbReference>
<dbReference type="InterPro" id="IPR003673">
    <property type="entry name" value="CoA-Trfase_fam_III"/>
</dbReference>